<accession>A0ABX9D416</accession>
<protein>
    <submittedName>
        <fullName evidence="1">Uncharacterized protein</fullName>
    </submittedName>
</protein>
<reference evidence="1 2" key="1">
    <citation type="submission" date="2018-03" db="EMBL/GenBank/DDBJ databases">
        <title>Defining the species Micromonospora saelicesensis and Micromonospora noduli under the framework of genomics.</title>
        <authorList>
            <person name="Riesco R."/>
            <person name="Trujillo M.E."/>
        </authorList>
    </citation>
    <scope>NUCLEOTIDE SEQUENCE [LARGE SCALE GENOMIC DNA]</scope>
    <source>
        <strain evidence="1 2">MED15</strain>
    </source>
</reference>
<proteinExistence type="predicted"/>
<comment type="caution">
    <text evidence="1">The sequence shown here is derived from an EMBL/GenBank/DDBJ whole genome shotgun (WGS) entry which is preliminary data.</text>
</comment>
<keyword evidence="2" id="KW-1185">Reference proteome</keyword>
<organism evidence="1 2">
    <name type="scientific">Micromonospora noduli</name>
    <dbReference type="NCBI Taxonomy" id="709876"/>
    <lineage>
        <taxon>Bacteria</taxon>
        <taxon>Bacillati</taxon>
        <taxon>Actinomycetota</taxon>
        <taxon>Actinomycetes</taxon>
        <taxon>Micromonosporales</taxon>
        <taxon>Micromonosporaceae</taxon>
        <taxon>Micromonospora</taxon>
    </lineage>
</organism>
<sequence length="168" mass="18845">MIARTLDRVDALRMLAGYGAEEDISVRRGSIFRRSRAAVQRVFSSREVKDRLVKLERALELTVVDSRQAEYDSVEADAVQKLLESLQDIPRACMRVGSIFVVKYQAAGESVILVRNLSQMEIRALERFPEIQASPERAFGALATAVDSMDEVRAQNERITLQATSEEA</sequence>
<evidence type="ECO:0000313" key="1">
    <source>
        <dbReference type="EMBL" id="RAO19606.1"/>
    </source>
</evidence>
<evidence type="ECO:0000313" key="2">
    <source>
        <dbReference type="Proteomes" id="UP000249045"/>
    </source>
</evidence>
<dbReference type="Proteomes" id="UP000249045">
    <property type="component" value="Unassembled WGS sequence"/>
</dbReference>
<dbReference type="EMBL" id="PYAC01000010">
    <property type="protein sequence ID" value="RAO19606.1"/>
    <property type="molecule type" value="Genomic_DNA"/>
</dbReference>
<gene>
    <name evidence="1" type="ORF">MED15_02765</name>
</gene>
<name>A0ABX9D416_9ACTN</name>